<name>A0A0G3CBL7_METBA</name>
<accession>A0A0G3CBL7</accession>
<evidence type="ECO:0000313" key="2">
    <source>
        <dbReference type="EMBL" id="AKJ39394.1"/>
    </source>
</evidence>
<evidence type="ECO:0000313" key="3">
    <source>
        <dbReference type="Proteomes" id="UP000035331"/>
    </source>
</evidence>
<reference evidence="2 3" key="2">
    <citation type="journal article" date="2015" name="Stand. Genomic Sci.">
        <title>The complete genome sequence of the rumen methanogen Methanosarcina barkeri CM1.</title>
        <authorList>
            <person name="Lambie S.C."/>
            <person name="Kelly W.J."/>
            <person name="Leahy S.C."/>
            <person name="Li D."/>
            <person name="Reilly K."/>
            <person name="McAllister T.A."/>
            <person name="Valle E.R."/>
            <person name="Attwood G.T."/>
            <person name="Altermann E."/>
        </authorList>
    </citation>
    <scope>NUCLEOTIDE SEQUENCE [LARGE SCALE GENOMIC DNA]</scope>
    <source>
        <strain evidence="2 3">CM1</strain>
    </source>
</reference>
<feature type="transmembrane region" description="Helical" evidence="1">
    <location>
        <begin position="32"/>
        <end position="51"/>
    </location>
</feature>
<organism evidence="2 3">
    <name type="scientific">Methanosarcina barkeri CM1</name>
    <dbReference type="NCBI Taxonomy" id="796385"/>
    <lineage>
        <taxon>Archaea</taxon>
        <taxon>Methanobacteriati</taxon>
        <taxon>Methanobacteriota</taxon>
        <taxon>Stenosarchaea group</taxon>
        <taxon>Methanomicrobia</taxon>
        <taxon>Methanosarcinales</taxon>
        <taxon>Methanosarcinaceae</taxon>
        <taxon>Methanosarcina</taxon>
    </lineage>
</organism>
<proteinExistence type="predicted"/>
<keyword evidence="1" id="KW-0812">Transmembrane</keyword>
<dbReference type="Proteomes" id="UP000035331">
    <property type="component" value="Chromosome"/>
</dbReference>
<keyword evidence="1" id="KW-1133">Transmembrane helix</keyword>
<sequence length="55" mass="6352">MEFCNTENENGLSVIQSGYYNHEKHENHGKTVSLLLISMSFVLSVVFKKFIFDIL</sequence>
<dbReference type="EMBL" id="CP008746">
    <property type="protein sequence ID" value="AKJ39394.1"/>
    <property type="molecule type" value="Genomic_DNA"/>
</dbReference>
<gene>
    <name evidence="2" type="ORF">MCM1_2377</name>
</gene>
<keyword evidence="1" id="KW-0472">Membrane</keyword>
<dbReference type="AlphaFoldDB" id="A0A0G3CBL7"/>
<dbReference type="PATRIC" id="fig|796385.3.peg.2924"/>
<evidence type="ECO:0000256" key="1">
    <source>
        <dbReference type="SAM" id="Phobius"/>
    </source>
</evidence>
<reference evidence="3" key="1">
    <citation type="submission" date="2014-06" db="EMBL/GenBank/DDBJ databases">
        <title>The complete genome sequence of Methanosarcina barkeri CM1.</title>
        <authorList>
            <consortium name="Pastoral Greenhouse Gas Research Consortium"/>
            <person name="Lambie S.C."/>
            <person name="Leahy S.C."/>
            <person name="Kelly W.J."/>
            <person name="Li D."/>
            <person name="Reilly K."/>
            <person name="Attwood G.T."/>
            <person name="Altermann E."/>
        </authorList>
    </citation>
    <scope>NUCLEOTIDE SEQUENCE [LARGE SCALE GENOMIC DNA]</scope>
    <source>
        <strain evidence="3">CM1</strain>
    </source>
</reference>
<protein>
    <submittedName>
        <fullName evidence="2">Uncharacterized protein</fullName>
    </submittedName>
</protein>